<evidence type="ECO:0000313" key="1">
    <source>
        <dbReference type="EMBL" id="QIS12886.1"/>
    </source>
</evidence>
<reference evidence="1 2" key="1">
    <citation type="journal article" date="2019" name="ACS Chem. Biol.">
        <title>Identification and Mobilization of a Cryptic Antibiotic Biosynthesis Gene Locus from a Human-Pathogenic Nocardia Isolate.</title>
        <authorList>
            <person name="Herisse M."/>
            <person name="Ishida K."/>
            <person name="Porter J.L."/>
            <person name="Howden B."/>
            <person name="Hertweck C."/>
            <person name="Stinear T.P."/>
            <person name="Pidot S.J."/>
        </authorList>
    </citation>
    <scope>NUCLEOTIDE SEQUENCE [LARGE SCALE GENOMIC DNA]</scope>
    <source>
        <strain evidence="1 2">AUSMDU00012717</strain>
    </source>
</reference>
<organism evidence="1 2">
    <name type="scientific">Nocardia arthritidis</name>
    <dbReference type="NCBI Taxonomy" id="228602"/>
    <lineage>
        <taxon>Bacteria</taxon>
        <taxon>Bacillati</taxon>
        <taxon>Actinomycetota</taxon>
        <taxon>Actinomycetes</taxon>
        <taxon>Mycobacteriales</taxon>
        <taxon>Nocardiaceae</taxon>
        <taxon>Nocardia</taxon>
    </lineage>
</organism>
<dbReference type="Proteomes" id="UP000503540">
    <property type="component" value="Chromosome"/>
</dbReference>
<dbReference type="KEGG" id="nah:F5544_25155"/>
<dbReference type="EMBL" id="CP046172">
    <property type="protein sequence ID" value="QIS12886.1"/>
    <property type="molecule type" value="Genomic_DNA"/>
</dbReference>
<dbReference type="SUPFAM" id="SSF52540">
    <property type="entry name" value="P-loop containing nucleoside triphosphate hydrolases"/>
    <property type="match status" value="2"/>
</dbReference>
<evidence type="ECO:0000313" key="2">
    <source>
        <dbReference type="Proteomes" id="UP000503540"/>
    </source>
</evidence>
<dbReference type="Gene3D" id="3.40.50.300">
    <property type="entry name" value="P-loop containing nucleotide triphosphate hydrolases"/>
    <property type="match status" value="2"/>
</dbReference>
<protein>
    <submittedName>
        <fullName evidence="1">AAA family ATPase</fullName>
    </submittedName>
</protein>
<dbReference type="Pfam" id="PF13238">
    <property type="entry name" value="AAA_18"/>
    <property type="match status" value="1"/>
</dbReference>
<proteinExistence type="predicted"/>
<dbReference type="InterPro" id="IPR027417">
    <property type="entry name" value="P-loop_NTPase"/>
</dbReference>
<keyword evidence="2" id="KW-1185">Reference proteome</keyword>
<gene>
    <name evidence="1" type="ORF">F5544_25155</name>
</gene>
<accession>A0A6G9YIM4</accession>
<sequence>MGSTPGGESGRGDRVSGAAGNSVELIGSRPEDGVSMSDAKGYGVLPVSVLWVTGAPGVGKSTVAWGLYERAAGRPVAYVDIDQLGLLLPAPPGDPRYHRLASGNLVPVLETFRRYGARQVIVSGVVDPERGIDEYLPSTTDFDLQLIRLRCDRAELRRRFLGRGSPEEQIDELMGIADTLDRNAIGSVFDTTGLSPEAVIDALADRISPAAQVDTVPSPMPPVPGAGMPVLLLAGPTAVGKSTVGWEVLRALSARGIRTGYVDADQFGFHPSEYLPDIKAENMIHAWNGYRGADAQALIVVARGAPETYLRALAGELVTTVYLEASPGELARRIARRGNGEGPRLAGDSLVGVAAPQQDRLLARATAESAALRGDRDGALVIDTDRETPAAVAAKLVDLMLPEMRLPR</sequence>
<name>A0A6G9YIM4_9NOCA</name>
<dbReference type="AlphaFoldDB" id="A0A6G9YIM4"/>